<evidence type="ECO:0000256" key="7">
    <source>
        <dbReference type="ARBA" id="ARBA00023136"/>
    </source>
</evidence>
<keyword evidence="7 10" id="KW-0472">Membrane</keyword>
<dbReference type="Proteomes" id="UP000050794">
    <property type="component" value="Unassembled WGS sequence"/>
</dbReference>
<reference evidence="11 12" key="2">
    <citation type="submission" date="2018-11" db="EMBL/GenBank/DDBJ databases">
        <authorList>
            <consortium name="Pathogen Informatics"/>
        </authorList>
    </citation>
    <scope>NUCLEOTIDE SEQUENCE [LARGE SCALE GENOMIC DNA]</scope>
</reference>
<evidence type="ECO:0000256" key="5">
    <source>
        <dbReference type="ARBA" id="ARBA00022824"/>
    </source>
</evidence>
<evidence type="ECO:0000256" key="10">
    <source>
        <dbReference type="SAM" id="Phobius"/>
    </source>
</evidence>
<feature type="transmembrane region" description="Helical" evidence="10">
    <location>
        <begin position="54"/>
        <end position="77"/>
    </location>
</feature>
<accession>A0A183V4E8</accession>
<keyword evidence="6 10" id="KW-1133">Transmembrane helix</keyword>
<keyword evidence="4 10" id="KW-0812">Transmembrane</keyword>
<dbReference type="AlphaFoldDB" id="A0A183V4E8"/>
<dbReference type="PANTHER" id="PTHR13202">
    <property type="entry name" value="MICROSOMAL SIGNAL PEPTIDASE 12 KDA SUBUNIT"/>
    <property type="match status" value="1"/>
</dbReference>
<keyword evidence="5" id="KW-0256">Endoplasmic reticulum</keyword>
<reference evidence="13" key="1">
    <citation type="submission" date="2016-06" db="UniProtKB">
        <authorList>
            <consortium name="WormBaseParasite"/>
        </authorList>
    </citation>
    <scope>IDENTIFICATION</scope>
</reference>
<comment type="function">
    <text evidence="9">Component of the signal peptidase complex (SPC) which catalyzes the cleavage of N-terminal signal sequences from nascent proteins as they are translocated into the lumen of the endoplasmic reticulum. Dispensable for SPC enzymatic activity.</text>
</comment>
<evidence type="ECO:0000256" key="1">
    <source>
        <dbReference type="ARBA" id="ARBA00004477"/>
    </source>
</evidence>
<dbReference type="EMBL" id="UYWY01022985">
    <property type="protein sequence ID" value="VDM46939.1"/>
    <property type="molecule type" value="Genomic_DNA"/>
</dbReference>
<comment type="subcellular location">
    <subcellularLocation>
        <location evidence="1">Endoplasmic reticulum membrane</location>
        <topology evidence="1">Multi-pass membrane protein</topology>
    </subcellularLocation>
</comment>
<evidence type="ECO:0000313" key="12">
    <source>
        <dbReference type="Proteomes" id="UP000050794"/>
    </source>
</evidence>
<protein>
    <recommendedName>
        <fullName evidence="3">Signal peptidase complex subunit 1</fullName>
    </recommendedName>
    <alternativeName>
        <fullName evidence="8">Microsomal signal peptidase 12 kDa subunit</fullName>
    </alternativeName>
</protein>
<evidence type="ECO:0000256" key="6">
    <source>
        <dbReference type="ARBA" id="ARBA00022989"/>
    </source>
</evidence>
<dbReference type="GO" id="GO:0005787">
    <property type="term" value="C:signal peptidase complex"/>
    <property type="evidence" value="ECO:0007669"/>
    <property type="project" value="InterPro"/>
</dbReference>
<dbReference type="Pfam" id="PF06645">
    <property type="entry name" value="SPC12"/>
    <property type="match status" value="1"/>
</dbReference>
<keyword evidence="12" id="KW-1185">Reference proteome</keyword>
<proteinExistence type="inferred from homology"/>
<feature type="transmembrane region" description="Helical" evidence="10">
    <location>
        <begin position="29"/>
        <end position="48"/>
    </location>
</feature>
<gene>
    <name evidence="11" type="ORF">TCNE_LOCUS15618</name>
</gene>
<evidence type="ECO:0000256" key="4">
    <source>
        <dbReference type="ARBA" id="ARBA00022692"/>
    </source>
</evidence>
<organism evidence="12 13">
    <name type="scientific">Toxocara canis</name>
    <name type="common">Canine roundworm</name>
    <dbReference type="NCBI Taxonomy" id="6265"/>
    <lineage>
        <taxon>Eukaryota</taxon>
        <taxon>Metazoa</taxon>
        <taxon>Ecdysozoa</taxon>
        <taxon>Nematoda</taxon>
        <taxon>Chromadorea</taxon>
        <taxon>Rhabditida</taxon>
        <taxon>Spirurina</taxon>
        <taxon>Ascaridomorpha</taxon>
        <taxon>Ascaridoidea</taxon>
        <taxon>Toxocaridae</taxon>
        <taxon>Toxocara</taxon>
    </lineage>
</organism>
<name>A0A183V4E8_TOXCA</name>
<dbReference type="GO" id="GO:0006465">
    <property type="term" value="P:signal peptide processing"/>
    <property type="evidence" value="ECO:0007669"/>
    <property type="project" value="InterPro"/>
</dbReference>
<dbReference type="PANTHER" id="PTHR13202:SF0">
    <property type="entry name" value="SIGNAL PEPTIDASE COMPLEX SUBUNIT 1"/>
    <property type="match status" value="1"/>
</dbReference>
<evidence type="ECO:0000256" key="8">
    <source>
        <dbReference type="ARBA" id="ARBA00032913"/>
    </source>
</evidence>
<evidence type="ECO:0000256" key="9">
    <source>
        <dbReference type="ARBA" id="ARBA00045204"/>
    </source>
</evidence>
<evidence type="ECO:0000313" key="13">
    <source>
        <dbReference type="WBParaSite" id="TCNE_0001561901-mRNA-1"/>
    </source>
</evidence>
<dbReference type="InterPro" id="IPR009542">
    <property type="entry name" value="Spc1/SPCS1"/>
</dbReference>
<dbReference type="GO" id="GO:0045047">
    <property type="term" value="P:protein targeting to ER"/>
    <property type="evidence" value="ECO:0007669"/>
    <property type="project" value="TreeGrafter"/>
</dbReference>
<dbReference type="WBParaSite" id="TCNE_0001561901-mRNA-1">
    <property type="protein sequence ID" value="TCNE_0001561901-mRNA-1"/>
    <property type="gene ID" value="TCNE_0001561901"/>
</dbReference>
<evidence type="ECO:0000256" key="2">
    <source>
        <dbReference type="ARBA" id="ARBA00005245"/>
    </source>
</evidence>
<sequence>MDLLVRSLPEPLQRFDTYIDFIGQWKAEIIYEVIITASAIFGFCRGYLAQQVSVAVNSVLVGFLIASVIVIPPWPFFRRNPIEGSIQTLLVSAFK</sequence>
<comment type="similarity">
    <text evidence="2">Belongs to the SPCS1 family.</text>
</comment>
<evidence type="ECO:0000313" key="11">
    <source>
        <dbReference type="EMBL" id="VDM46939.1"/>
    </source>
</evidence>
<evidence type="ECO:0000256" key="3">
    <source>
        <dbReference type="ARBA" id="ARBA00017059"/>
    </source>
</evidence>